<dbReference type="InterPro" id="IPR027417">
    <property type="entry name" value="P-loop_NTPase"/>
</dbReference>
<dbReference type="PANTHER" id="PTHR32046:SF12">
    <property type="entry name" value="AIG1-TYPE G DOMAIN-CONTAINING PROTEIN"/>
    <property type="match status" value="1"/>
</dbReference>
<reference evidence="2" key="2">
    <citation type="submission" date="2025-05" db="UniProtKB">
        <authorList>
            <consortium name="EnsemblMetazoa"/>
        </authorList>
    </citation>
    <scope>IDENTIFICATION</scope>
    <source>
        <strain evidence="2">Foshan</strain>
    </source>
</reference>
<evidence type="ECO:0000256" key="1">
    <source>
        <dbReference type="SAM" id="Coils"/>
    </source>
</evidence>
<dbReference type="Gene3D" id="3.40.50.300">
    <property type="entry name" value="P-loop containing nucleotide triphosphate hydrolases"/>
    <property type="match status" value="1"/>
</dbReference>
<organism evidence="2 3">
    <name type="scientific">Aedes albopictus</name>
    <name type="common">Asian tiger mosquito</name>
    <name type="synonym">Stegomyia albopicta</name>
    <dbReference type="NCBI Taxonomy" id="7160"/>
    <lineage>
        <taxon>Eukaryota</taxon>
        <taxon>Metazoa</taxon>
        <taxon>Ecdysozoa</taxon>
        <taxon>Arthropoda</taxon>
        <taxon>Hexapoda</taxon>
        <taxon>Insecta</taxon>
        <taxon>Pterygota</taxon>
        <taxon>Neoptera</taxon>
        <taxon>Endopterygota</taxon>
        <taxon>Diptera</taxon>
        <taxon>Nematocera</taxon>
        <taxon>Culicoidea</taxon>
        <taxon>Culicidae</taxon>
        <taxon>Culicinae</taxon>
        <taxon>Aedini</taxon>
        <taxon>Aedes</taxon>
        <taxon>Stegomyia</taxon>
    </lineage>
</organism>
<dbReference type="SUPFAM" id="SSF52540">
    <property type="entry name" value="P-loop containing nucleoside triphosphate hydrolases"/>
    <property type="match status" value="1"/>
</dbReference>
<evidence type="ECO:0008006" key="4">
    <source>
        <dbReference type="Google" id="ProtNLM"/>
    </source>
</evidence>
<dbReference type="Proteomes" id="UP000069940">
    <property type="component" value="Unassembled WGS sequence"/>
</dbReference>
<feature type="coiled-coil region" evidence="1">
    <location>
        <begin position="361"/>
        <end position="416"/>
    </location>
</feature>
<evidence type="ECO:0000313" key="3">
    <source>
        <dbReference type="Proteomes" id="UP000069940"/>
    </source>
</evidence>
<dbReference type="RefSeq" id="XP_062702502.1">
    <property type="nucleotide sequence ID" value="XM_062846518.1"/>
</dbReference>
<evidence type="ECO:0000313" key="2">
    <source>
        <dbReference type="EnsemblMetazoa" id="AALFPA23_011547.P16381"/>
    </source>
</evidence>
<keyword evidence="3" id="KW-1185">Reference proteome</keyword>
<proteinExistence type="predicted"/>
<dbReference type="EnsemblMetazoa" id="AALFPA23_011547.R16381">
    <property type="protein sequence ID" value="AALFPA23_011547.P16381"/>
    <property type="gene ID" value="AALFPA23_011547"/>
</dbReference>
<name>A0ABM1YRM8_AEDAL</name>
<keyword evidence="1" id="KW-0175">Coiled coil</keyword>
<dbReference type="RefSeq" id="XP_019543375.2">
    <property type="nucleotide sequence ID" value="XM_019687830.3"/>
</dbReference>
<dbReference type="PANTHER" id="PTHR32046">
    <property type="entry name" value="G DOMAIN-CONTAINING PROTEIN"/>
    <property type="match status" value="1"/>
</dbReference>
<sequence length="467" mass="53213">MINYLTNYFHNGTPRNFKIAIPTKYHEATEGLEHHEDNVQDASKSQTRACTIYDFRKQDTIFNYIDTPGLSDTEGVAQDDFNIQQIMGAAEQSGVLTAIILVINGTQARATVNLRNTLCLLRSSIPDVLLQNLVVVLTNCSATSVNFDLAHLKPWTIPEANIFHMNNSALSRPVSQWINNERMKKDLEREWEYSMETIDELIQSLKLFGGKATEAFKQMRINRDRIKSQLHSILLDVKKFQGLQNELGILKITQQNISTDIQKYSDFKRTKRVEFTEFEKCNECSTICSVCSKLCRENWTNVNSFHGVLGMTLASNMSLRGIMNFFKTIFTGLCKCKHSHFRHYDDNVRPVKKTKTVEEILEDVKNAYDHHMNKCEKIESEIGDLDADVAALKHALDEKEVEIRKHCNQLKELCSQFNFVDELQGVIAVMDRDARTLTSTEARADAEKRIGNIKHVVDTLSSSGMSG</sequence>
<protein>
    <recommendedName>
        <fullName evidence="4">AIG1-type G domain-containing protein</fullName>
    </recommendedName>
</protein>
<dbReference type="GeneID" id="109414088"/>
<reference evidence="3" key="1">
    <citation type="journal article" date="2015" name="Proc. Natl. Acad. Sci. U.S.A.">
        <title>Genome sequence of the Asian Tiger mosquito, Aedes albopictus, reveals insights into its biology, genetics, and evolution.</title>
        <authorList>
            <person name="Chen X.G."/>
            <person name="Jiang X."/>
            <person name="Gu J."/>
            <person name="Xu M."/>
            <person name="Wu Y."/>
            <person name="Deng Y."/>
            <person name="Zhang C."/>
            <person name="Bonizzoni M."/>
            <person name="Dermauw W."/>
            <person name="Vontas J."/>
            <person name="Armbruster P."/>
            <person name="Huang X."/>
            <person name="Yang Y."/>
            <person name="Zhang H."/>
            <person name="He W."/>
            <person name="Peng H."/>
            <person name="Liu Y."/>
            <person name="Wu K."/>
            <person name="Chen J."/>
            <person name="Lirakis M."/>
            <person name="Topalis P."/>
            <person name="Van Leeuwen T."/>
            <person name="Hall A.B."/>
            <person name="Jiang X."/>
            <person name="Thorpe C."/>
            <person name="Mueller R.L."/>
            <person name="Sun C."/>
            <person name="Waterhouse R.M."/>
            <person name="Yan G."/>
            <person name="Tu Z.J."/>
            <person name="Fang X."/>
            <person name="James A.A."/>
        </authorList>
    </citation>
    <scope>NUCLEOTIDE SEQUENCE [LARGE SCALE GENOMIC DNA]</scope>
    <source>
        <strain evidence="3">Foshan</strain>
    </source>
</reference>
<dbReference type="EnsemblMetazoa" id="AALFPA23_011547.R16382">
    <property type="protein sequence ID" value="AALFPA23_011547.P16382"/>
    <property type="gene ID" value="AALFPA23_011547"/>
</dbReference>
<accession>A0ABM1YRM8</accession>